<evidence type="ECO:0000256" key="8">
    <source>
        <dbReference type="PROSITE-ProRule" id="PRU00103"/>
    </source>
</evidence>
<keyword evidence="5" id="KW-0677">Repeat</keyword>
<dbReference type="InterPro" id="IPR016024">
    <property type="entry name" value="ARM-type_fold"/>
</dbReference>
<dbReference type="Pfam" id="PF25780">
    <property type="entry name" value="TPR_IPO5"/>
    <property type="match status" value="1"/>
</dbReference>
<name>A0A6A6ENK0_9PEZI</name>
<dbReference type="PROSITE" id="PS50166">
    <property type="entry name" value="IMPORTIN_B_NT"/>
    <property type="match status" value="1"/>
</dbReference>
<keyword evidence="4" id="KW-0963">Cytoplasm</keyword>
<feature type="repeat" description="HEAT" evidence="8">
    <location>
        <begin position="386"/>
        <end position="424"/>
    </location>
</feature>
<dbReference type="SMART" id="SM00913">
    <property type="entry name" value="IBN_N"/>
    <property type="match status" value="1"/>
</dbReference>
<dbReference type="PANTHER" id="PTHR10527">
    <property type="entry name" value="IMPORTIN BETA"/>
    <property type="match status" value="1"/>
</dbReference>
<dbReference type="InterPro" id="IPR021133">
    <property type="entry name" value="HEAT_type_2"/>
</dbReference>
<evidence type="ECO:0000256" key="5">
    <source>
        <dbReference type="ARBA" id="ARBA00022737"/>
    </source>
</evidence>
<dbReference type="SUPFAM" id="SSF48371">
    <property type="entry name" value="ARM repeat"/>
    <property type="match status" value="2"/>
</dbReference>
<sequence length="1079" mass="118993">MDEQEFVQLLESLLQPDTERVKSATATLNKTYYTSPASLNALLQILSSHPKPELRQLAAVEARKLVEKHWVGLPAEQKTALRNQLFQSTLGEDVTLTRHSAGRVVSAIAAKDFEDGEWADLPAYLQQAATSQTARHREVGLYIIFTILEAVGDGFPGQVSDLYKLFSTTIQDPESAEVRVNTMLALSRLAMLLDPDEDPKSLKMFQDAVPAMVNVLKSTVEEGDEDHALQAFEVFQTLLGCESALLQKHFADLVRFMMELASTTTIDDDYRSQALAFLMQCVRYRKLKIQGLRIGEELTTKALQIVTELGDLSSEDEDVTPARSALGLLDILASSLPPSQVVIPLLKALGPYFSSQNPDYRQAGILALGMCVEGAPDFIATQLHEILPMVLHLLEDPELKVRAAALNGVARLADDLAEDVGKEHARLIPAMVKNFDLAVNNLQAAYDERNLQIIRGSCHAIDSLIEGLDPDEAAKYVPELVPRFSKLFHHDDFKCKGAAIGAVGSIASAAEKAFLPFFEPTMHSLAQYVTIKDSQDDLDLRGVVCDSMGKIASAVGAQPFEPYVGPLMEASEEALHLDHPRLRETSYILWSTMAKVYEEQFAKYLPGAVKGLQDCLEQDETELEVQLGEEAKDLVGSEVVLQGRKIKVAAATDDDGSDLNEAAMGNEDDWDDIAGVTAVAMEKEIAAEVYGDIITHTRREYLPYLENTVKTLLELVEHSYEGIRKAAIGTLWRTYACLWGLAEGDGMAKWKPGLPLQVEPSDDLKKLGNLVVKATMGVWQDEMDRGTVTDINRDVAATLKLCGPAILMIDNGTTVPDMAQLLLSVVTKRHPCQQDFGDEADEETLEESSEYDWLVIETAMEVVTCLSVALGPSFGELWKIFEKPVMKYASSQEPTERSAAVGTIAECIGNMGDASTPYTPTLLKLLLHRLSDEDPETKSNAVYGIGLLCEKTANDAEILKSLNTIFSKLEPLLDAQDQARLLDNTAGCVSRLISKFPDKIPIPEVLPRVVQLLPLREDHEENKPVFNMIVKLYQANEPTVQALTPTLMPIFEKALGPPEEQLEDETRSQLVELVKYLQK</sequence>
<dbReference type="InterPro" id="IPR040122">
    <property type="entry name" value="Importin_beta"/>
</dbReference>
<dbReference type="InterPro" id="IPR057672">
    <property type="entry name" value="TPR_IPO4/5"/>
</dbReference>
<protein>
    <submittedName>
        <fullName evidence="10">ARM repeat-containing protein</fullName>
    </submittedName>
</protein>
<evidence type="ECO:0000259" key="9">
    <source>
        <dbReference type="PROSITE" id="PS50166"/>
    </source>
</evidence>
<evidence type="ECO:0000313" key="10">
    <source>
        <dbReference type="EMBL" id="KAF2192851.1"/>
    </source>
</evidence>
<evidence type="ECO:0000256" key="6">
    <source>
        <dbReference type="ARBA" id="ARBA00022927"/>
    </source>
</evidence>
<keyword evidence="3" id="KW-0813">Transport</keyword>
<evidence type="ECO:0000256" key="7">
    <source>
        <dbReference type="ARBA" id="ARBA00023242"/>
    </source>
</evidence>
<dbReference type="PROSITE" id="PS50077">
    <property type="entry name" value="HEAT_REPEAT"/>
    <property type="match status" value="1"/>
</dbReference>
<reference evidence="10" key="1">
    <citation type="journal article" date="2020" name="Stud. Mycol.">
        <title>101 Dothideomycetes genomes: a test case for predicting lifestyles and emergence of pathogens.</title>
        <authorList>
            <person name="Haridas S."/>
            <person name="Albert R."/>
            <person name="Binder M."/>
            <person name="Bloem J."/>
            <person name="Labutti K."/>
            <person name="Salamov A."/>
            <person name="Andreopoulos B."/>
            <person name="Baker S."/>
            <person name="Barry K."/>
            <person name="Bills G."/>
            <person name="Bluhm B."/>
            <person name="Cannon C."/>
            <person name="Castanera R."/>
            <person name="Culley D."/>
            <person name="Daum C."/>
            <person name="Ezra D."/>
            <person name="Gonzalez J."/>
            <person name="Henrissat B."/>
            <person name="Kuo A."/>
            <person name="Liang C."/>
            <person name="Lipzen A."/>
            <person name="Lutzoni F."/>
            <person name="Magnuson J."/>
            <person name="Mondo S."/>
            <person name="Nolan M."/>
            <person name="Ohm R."/>
            <person name="Pangilinan J."/>
            <person name="Park H.-J."/>
            <person name="Ramirez L."/>
            <person name="Alfaro M."/>
            <person name="Sun H."/>
            <person name="Tritt A."/>
            <person name="Yoshinaga Y."/>
            <person name="Zwiers L.-H."/>
            <person name="Turgeon B."/>
            <person name="Goodwin S."/>
            <person name="Spatafora J."/>
            <person name="Crous P."/>
            <person name="Grigoriev I."/>
        </authorList>
    </citation>
    <scope>NUCLEOTIDE SEQUENCE</scope>
    <source>
        <strain evidence="10">CBS 207.26</strain>
    </source>
</reference>
<dbReference type="OrthoDB" id="7862313at2759"/>
<evidence type="ECO:0000256" key="2">
    <source>
        <dbReference type="ARBA" id="ARBA00004496"/>
    </source>
</evidence>
<accession>A0A6A6ENK0</accession>
<evidence type="ECO:0000256" key="3">
    <source>
        <dbReference type="ARBA" id="ARBA00022448"/>
    </source>
</evidence>
<dbReference type="Pfam" id="PF24714">
    <property type="entry name" value="TOR1L1_N"/>
    <property type="match status" value="1"/>
</dbReference>
<dbReference type="GO" id="GO:0006606">
    <property type="term" value="P:protein import into nucleus"/>
    <property type="evidence" value="ECO:0007669"/>
    <property type="project" value="InterPro"/>
</dbReference>
<dbReference type="EMBL" id="ML994614">
    <property type="protein sequence ID" value="KAF2192851.1"/>
    <property type="molecule type" value="Genomic_DNA"/>
</dbReference>
<dbReference type="Proteomes" id="UP000800200">
    <property type="component" value="Unassembled WGS sequence"/>
</dbReference>
<gene>
    <name evidence="10" type="ORF">K469DRAFT_619304</name>
</gene>
<evidence type="ECO:0000256" key="4">
    <source>
        <dbReference type="ARBA" id="ARBA00022490"/>
    </source>
</evidence>
<dbReference type="InterPro" id="IPR011989">
    <property type="entry name" value="ARM-like"/>
</dbReference>
<organism evidence="10 11">
    <name type="scientific">Zopfia rhizophila CBS 207.26</name>
    <dbReference type="NCBI Taxonomy" id="1314779"/>
    <lineage>
        <taxon>Eukaryota</taxon>
        <taxon>Fungi</taxon>
        <taxon>Dikarya</taxon>
        <taxon>Ascomycota</taxon>
        <taxon>Pezizomycotina</taxon>
        <taxon>Dothideomycetes</taxon>
        <taxon>Dothideomycetes incertae sedis</taxon>
        <taxon>Zopfiaceae</taxon>
        <taxon>Zopfia</taxon>
    </lineage>
</organism>
<dbReference type="InterPro" id="IPR001494">
    <property type="entry name" value="Importin-beta_N"/>
</dbReference>
<dbReference type="GO" id="GO:0031267">
    <property type="term" value="F:small GTPase binding"/>
    <property type="evidence" value="ECO:0007669"/>
    <property type="project" value="InterPro"/>
</dbReference>
<comment type="subcellular location">
    <subcellularLocation>
        <location evidence="2">Cytoplasm</location>
    </subcellularLocation>
    <subcellularLocation>
        <location evidence="1">Nucleus</location>
    </subcellularLocation>
</comment>
<evidence type="ECO:0000256" key="1">
    <source>
        <dbReference type="ARBA" id="ARBA00004123"/>
    </source>
</evidence>
<dbReference type="Gene3D" id="1.25.10.10">
    <property type="entry name" value="Leucine-rich Repeat Variant"/>
    <property type="match status" value="1"/>
</dbReference>
<keyword evidence="7" id="KW-0539">Nucleus</keyword>
<evidence type="ECO:0000313" key="11">
    <source>
        <dbReference type="Proteomes" id="UP000800200"/>
    </source>
</evidence>
<dbReference type="GO" id="GO:0005737">
    <property type="term" value="C:cytoplasm"/>
    <property type="evidence" value="ECO:0007669"/>
    <property type="project" value="UniProtKB-SubCell"/>
</dbReference>
<feature type="domain" description="Importin N-terminal" evidence="9">
    <location>
        <begin position="24"/>
        <end position="91"/>
    </location>
</feature>
<dbReference type="AlphaFoldDB" id="A0A6A6ENK0"/>
<keyword evidence="11" id="KW-1185">Reference proteome</keyword>
<keyword evidence="6" id="KW-0653">Protein transport</keyword>
<dbReference type="GO" id="GO:0005634">
    <property type="term" value="C:nucleus"/>
    <property type="evidence" value="ECO:0007669"/>
    <property type="project" value="UniProtKB-ARBA"/>
</dbReference>
<dbReference type="InterPro" id="IPR057600">
    <property type="entry name" value="TORTIFOLIA1/SINE1-2_N"/>
</dbReference>
<proteinExistence type="predicted"/>
<dbReference type="Pfam" id="PF03810">
    <property type="entry name" value="IBN_N"/>
    <property type="match status" value="1"/>
</dbReference>